<dbReference type="GO" id="GO:0003677">
    <property type="term" value="F:DNA binding"/>
    <property type="evidence" value="ECO:0007669"/>
    <property type="project" value="UniProtKB-KW"/>
</dbReference>
<evidence type="ECO:0000256" key="3">
    <source>
        <dbReference type="ARBA" id="ARBA00023125"/>
    </source>
</evidence>
<feature type="compositionally biased region" description="Basic residues" evidence="5">
    <location>
        <begin position="121"/>
        <end position="133"/>
    </location>
</feature>
<feature type="compositionally biased region" description="Acidic residues" evidence="5">
    <location>
        <begin position="1"/>
        <end position="11"/>
    </location>
</feature>
<evidence type="ECO:0000256" key="5">
    <source>
        <dbReference type="SAM" id="MobiDB-lite"/>
    </source>
</evidence>
<dbReference type="GO" id="GO:0000712">
    <property type="term" value="P:resolution of meiotic recombination intermediates"/>
    <property type="evidence" value="ECO:0007669"/>
    <property type="project" value="TreeGrafter"/>
</dbReference>
<feature type="compositionally biased region" description="Basic and acidic residues" evidence="5">
    <location>
        <begin position="12"/>
        <end position="30"/>
    </location>
</feature>
<sequence>MDGAVSDDEFSLEPRADQEGGDRDSNSHEDELALRAALHYSVGEVCSGENGKIAMTGSAVSTLAEVVFKFSESLALDLRVFAKHGKRAVVGVDDVKCAARKDPKLVGKLVGFESAMNLNAGKKKAAASRKKKDKGQQQHQHQQRGAGGATLAEDEGEEEGERRTAPKERR</sequence>
<gene>
    <name evidence="6" type="ORF">Esi_0311_0007</name>
</gene>
<keyword evidence="7" id="KW-1185">Reference proteome</keyword>
<evidence type="ECO:0000256" key="4">
    <source>
        <dbReference type="ARBA" id="ARBA00023204"/>
    </source>
</evidence>
<dbReference type="GO" id="GO:0006281">
    <property type="term" value="P:DNA repair"/>
    <property type="evidence" value="ECO:0007669"/>
    <property type="project" value="UniProtKB-KW"/>
</dbReference>
<dbReference type="PANTHER" id="PTHR22980:SF0">
    <property type="entry name" value="CENTROMERE PROTEIN S"/>
    <property type="match status" value="1"/>
</dbReference>
<dbReference type="Gene3D" id="1.10.20.10">
    <property type="entry name" value="Histone, subunit A"/>
    <property type="match status" value="1"/>
</dbReference>
<comment type="similarity">
    <text evidence="1">Belongs to the TAF9 family. CENP-S/MHF1 subfamily.</text>
</comment>
<dbReference type="SUPFAM" id="SSF47113">
    <property type="entry name" value="Histone-fold"/>
    <property type="match status" value="1"/>
</dbReference>
<dbReference type="InterPro" id="IPR029003">
    <property type="entry name" value="CENP-S/Mhf1"/>
</dbReference>
<organism evidence="6 7">
    <name type="scientific">Ectocarpus siliculosus</name>
    <name type="common">Brown alga</name>
    <name type="synonym">Conferva siliculosa</name>
    <dbReference type="NCBI Taxonomy" id="2880"/>
    <lineage>
        <taxon>Eukaryota</taxon>
        <taxon>Sar</taxon>
        <taxon>Stramenopiles</taxon>
        <taxon>Ochrophyta</taxon>
        <taxon>PX clade</taxon>
        <taxon>Phaeophyceae</taxon>
        <taxon>Ectocarpales</taxon>
        <taxon>Ectocarpaceae</taxon>
        <taxon>Ectocarpus</taxon>
    </lineage>
</organism>
<dbReference type="GO" id="GO:0046982">
    <property type="term" value="F:protein heterodimerization activity"/>
    <property type="evidence" value="ECO:0007669"/>
    <property type="project" value="InterPro"/>
</dbReference>
<dbReference type="STRING" id="2880.D7FWQ8"/>
<proteinExistence type="inferred from homology"/>
<keyword evidence="2" id="KW-0227">DNA damage</keyword>
<protein>
    <submittedName>
        <fullName evidence="6">Uncharacterized protein</fullName>
    </submittedName>
</protein>
<dbReference type="EMBL" id="FN649736">
    <property type="protein sequence ID" value="CBJ32146.1"/>
    <property type="molecule type" value="Genomic_DNA"/>
</dbReference>
<dbReference type="Proteomes" id="UP000002630">
    <property type="component" value="Linkage Group LG11"/>
</dbReference>
<feature type="compositionally biased region" description="Basic and acidic residues" evidence="5">
    <location>
        <begin position="160"/>
        <end position="170"/>
    </location>
</feature>
<evidence type="ECO:0000256" key="2">
    <source>
        <dbReference type="ARBA" id="ARBA00022763"/>
    </source>
</evidence>
<dbReference type="GO" id="GO:0031297">
    <property type="term" value="P:replication fork processing"/>
    <property type="evidence" value="ECO:0007669"/>
    <property type="project" value="TreeGrafter"/>
</dbReference>
<dbReference type="GO" id="GO:0071821">
    <property type="term" value="C:FANCM-MHF complex"/>
    <property type="evidence" value="ECO:0007669"/>
    <property type="project" value="InterPro"/>
</dbReference>
<dbReference type="PANTHER" id="PTHR22980">
    <property type="entry name" value="CORTISTATIN"/>
    <property type="match status" value="1"/>
</dbReference>
<dbReference type="OrthoDB" id="1872155at2759"/>
<dbReference type="InterPro" id="IPR009072">
    <property type="entry name" value="Histone-fold"/>
</dbReference>
<dbReference type="CDD" id="cd22919">
    <property type="entry name" value="HFD_CENP-S"/>
    <property type="match status" value="1"/>
</dbReference>
<dbReference type="EMBL" id="FN648500">
    <property type="protein sequence ID" value="CBJ32146.1"/>
    <property type="molecule type" value="Genomic_DNA"/>
</dbReference>
<evidence type="ECO:0000313" key="6">
    <source>
        <dbReference type="EMBL" id="CBJ32146.1"/>
    </source>
</evidence>
<evidence type="ECO:0000313" key="7">
    <source>
        <dbReference type="Proteomes" id="UP000002630"/>
    </source>
</evidence>
<dbReference type="Pfam" id="PF15630">
    <property type="entry name" value="CENP-S"/>
    <property type="match status" value="1"/>
</dbReference>
<accession>D7FWQ8</accession>
<name>D7FWQ8_ECTSI</name>
<dbReference type="AlphaFoldDB" id="D7FWQ8"/>
<reference evidence="6 7" key="1">
    <citation type="journal article" date="2010" name="Nature">
        <title>The Ectocarpus genome and the independent evolution of multicellularity in brown algae.</title>
        <authorList>
            <person name="Cock J.M."/>
            <person name="Sterck L."/>
            <person name="Rouze P."/>
            <person name="Scornet D."/>
            <person name="Allen A.E."/>
            <person name="Amoutzias G."/>
            <person name="Anthouard V."/>
            <person name="Artiguenave F."/>
            <person name="Aury J.M."/>
            <person name="Badger J.H."/>
            <person name="Beszteri B."/>
            <person name="Billiau K."/>
            <person name="Bonnet E."/>
            <person name="Bothwell J.H."/>
            <person name="Bowler C."/>
            <person name="Boyen C."/>
            <person name="Brownlee C."/>
            <person name="Carrano C.J."/>
            <person name="Charrier B."/>
            <person name="Cho G.Y."/>
            <person name="Coelho S.M."/>
            <person name="Collen J."/>
            <person name="Corre E."/>
            <person name="Da Silva C."/>
            <person name="Delage L."/>
            <person name="Delaroque N."/>
            <person name="Dittami S.M."/>
            <person name="Doulbeau S."/>
            <person name="Elias M."/>
            <person name="Farnham G."/>
            <person name="Gachon C.M."/>
            <person name="Gschloessl B."/>
            <person name="Heesch S."/>
            <person name="Jabbari K."/>
            <person name="Jubin C."/>
            <person name="Kawai H."/>
            <person name="Kimura K."/>
            <person name="Kloareg B."/>
            <person name="Kupper F.C."/>
            <person name="Lang D."/>
            <person name="Le Bail A."/>
            <person name="Leblanc C."/>
            <person name="Lerouge P."/>
            <person name="Lohr M."/>
            <person name="Lopez P.J."/>
            <person name="Martens C."/>
            <person name="Maumus F."/>
            <person name="Michel G."/>
            <person name="Miranda-Saavedra D."/>
            <person name="Morales J."/>
            <person name="Moreau H."/>
            <person name="Motomura T."/>
            <person name="Nagasato C."/>
            <person name="Napoli C.A."/>
            <person name="Nelson D.R."/>
            <person name="Nyvall-Collen P."/>
            <person name="Peters A.F."/>
            <person name="Pommier C."/>
            <person name="Potin P."/>
            <person name="Poulain J."/>
            <person name="Quesneville H."/>
            <person name="Read B."/>
            <person name="Rensing S.A."/>
            <person name="Ritter A."/>
            <person name="Rousvoal S."/>
            <person name="Samanta M."/>
            <person name="Samson G."/>
            <person name="Schroeder D.C."/>
            <person name="Segurens B."/>
            <person name="Strittmatter M."/>
            <person name="Tonon T."/>
            <person name="Tregear J.W."/>
            <person name="Valentin K."/>
            <person name="von Dassow P."/>
            <person name="Yamagishi T."/>
            <person name="Van de Peer Y."/>
            <person name="Wincker P."/>
        </authorList>
    </citation>
    <scope>NUCLEOTIDE SEQUENCE [LARGE SCALE GENOMIC DNA]</scope>
    <source>
        <strain evidence="7">Ec32 / CCAP1310/4</strain>
    </source>
</reference>
<feature type="region of interest" description="Disordered" evidence="5">
    <location>
        <begin position="1"/>
        <end position="30"/>
    </location>
</feature>
<dbReference type="InParanoid" id="D7FWQ8"/>
<keyword evidence="4" id="KW-0234">DNA repair</keyword>
<feature type="region of interest" description="Disordered" evidence="5">
    <location>
        <begin position="120"/>
        <end position="170"/>
    </location>
</feature>
<evidence type="ECO:0000256" key="1">
    <source>
        <dbReference type="ARBA" id="ARBA00006612"/>
    </source>
</evidence>
<dbReference type="GO" id="GO:0003682">
    <property type="term" value="F:chromatin binding"/>
    <property type="evidence" value="ECO:0007669"/>
    <property type="project" value="TreeGrafter"/>
</dbReference>
<keyword evidence="3" id="KW-0238">DNA-binding</keyword>